<dbReference type="InterPro" id="IPR000249">
    <property type="entry name" value="BMC_dom"/>
</dbReference>
<accession>A0A1M6PN60</accession>
<evidence type="ECO:0000256" key="2">
    <source>
        <dbReference type="ARBA" id="ARBA00024446"/>
    </source>
</evidence>
<dbReference type="EMBL" id="FRAG01000025">
    <property type="protein sequence ID" value="SHK09399.1"/>
    <property type="molecule type" value="Genomic_DNA"/>
</dbReference>
<dbReference type="GO" id="GO:0031469">
    <property type="term" value="C:bacterial microcompartment"/>
    <property type="evidence" value="ECO:0007669"/>
    <property type="project" value="UniProtKB-SubCell"/>
</dbReference>
<feature type="domain" description="BMC" evidence="4">
    <location>
        <begin position="96"/>
        <end position="182"/>
    </location>
</feature>
<evidence type="ECO:0000313" key="6">
    <source>
        <dbReference type="Proteomes" id="UP000184465"/>
    </source>
</evidence>
<dbReference type="PROSITE" id="PS51930">
    <property type="entry name" value="BMC_2"/>
    <property type="match status" value="2"/>
</dbReference>
<proteinExistence type="inferred from homology"/>
<evidence type="ECO:0000259" key="4">
    <source>
        <dbReference type="PROSITE" id="PS51930"/>
    </source>
</evidence>
<keyword evidence="2" id="KW-1283">Bacterial microcompartment</keyword>
<dbReference type="Proteomes" id="UP000184465">
    <property type="component" value="Unassembled WGS sequence"/>
</dbReference>
<gene>
    <name evidence="5" type="ORF">SAMN02745912_02229</name>
</gene>
<dbReference type="InterPro" id="IPR044872">
    <property type="entry name" value="CcmK/CsoS1_BMC"/>
</dbReference>
<sequence length="182" mass="19058">MIRTIGLLELNSIARGIETADSMLKAAEVNLLRANSICPGKYIVLISGDIGAVKASIEVGLEIGKEHVVDSLVLPSIHPQLIKAINGATELDELRALGVLEFFSIATSIVAADTAAKAASIDLIELRLGFAIGGKAFITLTGDVSAVTEAIEAGARVGEETGMLVNKVVIPSPRKELLDELM</sequence>
<feature type="domain" description="BMC" evidence="4">
    <location>
        <begin position="4"/>
        <end position="86"/>
    </location>
</feature>
<dbReference type="PANTHER" id="PTHR33941:SF11">
    <property type="entry name" value="BACTERIAL MICROCOMPARTMENT SHELL PROTEIN PDUJ"/>
    <property type="match status" value="1"/>
</dbReference>
<dbReference type="CDD" id="cd07053">
    <property type="entry name" value="BMC_PduT_repeat1"/>
    <property type="match status" value="1"/>
</dbReference>
<dbReference type="SUPFAM" id="SSF143414">
    <property type="entry name" value="CcmK-like"/>
    <property type="match status" value="2"/>
</dbReference>
<dbReference type="InterPro" id="IPR050575">
    <property type="entry name" value="BMC_shell"/>
</dbReference>
<name>A0A1M6PN60_PARC5</name>
<dbReference type="OrthoDB" id="9791973at2"/>
<dbReference type="InterPro" id="IPR011238">
    <property type="entry name" value="Micro_shell_prot_PduT"/>
</dbReference>
<dbReference type="SMART" id="SM00877">
    <property type="entry name" value="BMC"/>
    <property type="match status" value="2"/>
</dbReference>
<reference evidence="5 6" key="1">
    <citation type="submission" date="2016-11" db="EMBL/GenBank/DDBJ databases">
        <authorList>
            <person name="Jaros S."/>
            <person name="Januszkiewicz K."/>
            <person name="Wedrychowicz H."/>
        </authorList>
    </citation>
    <scope>NUCLEOTIDE SEQUENCE [LARGE SCALE GENOMIC DNA]</scope>
    <source>
        <strain evidence="5 6">DSM 15212</strain>
    </source>
</reference>
<dbReference type="Gene3D" id="3.30.70.1710">
    <property type="match status" value="2"/>
</dbReference>
<dbReference type="PIRSF" id="PIRSF034834">
    <property type="entry name" value="PduT"/>
    <property type="match status" value="1"/>
</dbReference>
<evidence type="ECO:0000256" key="1">
    <source>
        <dbReference type="ARBA" id="ARBA00024322"/>
    </source>
</evidence>
<evidence type="ECO:0000313" key="5">
    <source>
        <dbReference type="EMBL" id="SHK09399.1"/>
    </source>
</evidence>
<comment type="similarity">
    <text evidence="3">Belongs to the bacterial microcompartments protein family.</text>
</comment>
<dbReference type="Pfam" id="PF00936">
    <property type="entry name" value="BMC"/>
    <property type="match status" value="2"/>
</dbReference>
<keyword evidence="6" id="KW-1185">Reference proteome</keyword>
<dbReference type="AlphaFoldDB" id="A0A1M6PN60"/>
<dbReference type="RefSeq" id="WP_073149860.1">
    <property type="nucleotide sequence ID" value="NZ_FRAG01000025.1"/>
</dbReference>
<protein>
    <submittedName>
        <fullName evidence="5">Carboxysome shell and ethanolamine utilization microcompartment protein CcmL/EutN</fullName>
    </submittedName>
</protein>
<dbReference type="InterPro" id="IPR037233">
    <property type="entry name" value="CcmK-like_sf"/>
</dbReference>
<dbReference type="PANTHER" id="PTHR33941">
    <property type="entry name" value="PROPANEDIOL UTILIZATION PROTEIN PDUA"/>
    <property type="match status" value="1"/>
</dbReference>
<organism evidence="5 6">
    <name type="scientific">Paramaledivibacter caminithermalis (strain DSM 15212 / CIP 107654 / DViRD3)</name>
    <name type="common">Clostridium caminithermale</name>
    <dbReference type="NCBI Taxonomy" id="1121301"/>
    <lineage>
        <taxon>Bacteria</taxon>
        <taxon>Bacillati</taxon>
        <taxon>Bacillota</taxon>
        <taxon>Clostridia</taxon>
        <taxon>Peptostreptococcales</taxon>
        <taxon>Caminicellaceae</taxon>
        <taxon>Paramaledivibacter</taxon>
    </lineage>
</organism>
<dbReference type="CDD" id="cd07054">
    <property type="entry name" value="BMC_PduT_repeat2"/>
    <property type="match status" value="1"/>
</dbReference>
<dbReference type="STRING" id="1121301.SAMN02745912_02229"/>
<comment type="subcellular location">
    <subcellularLocation>
        <location evidence="1">Bacterial microcompartment</location>
    </subcellularLocation>
</comment>
<evidence type="ECO:0000256" key="3">
    <source>
        <dbReference type="PROSITE-ProRule" id="PRU01278"/>
    </source>
</evidence>